<dbReference type="GO" id="GO:0005886">
    <property type="term" value="C:plasma membrane"/>
    <property type="evidence" value="ECO:0007669"/>
    <property type="project" value="UniProtKB-SubCell"/>
</dbReference>
<dbReference type="Pfam" id="PF02687">
    <property type="entry name" value="FtsX"/>
    <property type="match status" value="2"/>
</dbReference>
<comment type="subcellular location">
    <subcellularLocation>
        <location evidence="1">Cell membrane</location>
        <topology evidence="1">Multi-pass membrane protein</topology>
    </subcellularLocation>
</comment>
<evidence type="ECO:0000256" key="2">
    <source>
        <dbReference type="ARBA" id="ARBA00022475"/>
    </source>
</evidence>
<feature type="transmembrane region" description="Helical" evidence="6">
    <location>
        <begin position="705"/>
        <end position="729"/>
    </location>
</feature>
<reference evidence="9" key="1">
    <citation type="journal article" date="2020" name="Microbiol. Resour. Announc.">
        <title>Complete Genome Sequence of Novel Psychrotolerant Legionella Strain TUM19329, Isolated from Antarctic Lake Sediment.</title>
        <authorList>
            <person name="Shimada S."/>
            <person name="Nakai R."/>
            <person name="Aoki K."/>
            <person name="Shimoeda N."/>
            <person name="Ohno G."/>
            <person name="Miyazaki Y."/>
            <person name="Kudoh S."/>
            <person name="Imura S."/>
            <person name="Watanabe K."/>
            <person name="Ishii Y."/>
            <person name="Tateda K."/>
        </authorList>
    </citation>
    <scope>NUCLEOTIDE SEQUENCE [LARGE SCALE GENOMIC DNA]</scope>
    <source>
        <strain evidence="9">TUM19329</strain>
    </source>
</reference>
<dbReference type="PANTHER" id="PTHR30287">
    <property type="entry name" value="MEMBRANE COMPONENT OF PREDICTED ABC SUPERFAMILY METABOLITE UPTAKE TRANSPORTER"/>
    <property type="match status" value="1"/>
</dbReference>
<sequence length="824" mass="91750">MLSLPLPIKAIIREWRTGELTLLFIALIVAVACVSAMNNFTGTVKHQLEQSATNMLGADAVFTSKSSIQPEWLQKSQALGLSQTISLSFSSMVEDQNQLQLAQIKAISTPYPLRGVLKIARNLSEPYGKEINRAPDPGTAWLEPRLFSLLATEIGKTINIGAASFKITGVIQDQPGQTGDWFTISPRIIINFEDVAKTKVIQRGSNLSYNWLLNGSKKQLRAMQNFLNQEGADKQQWLDSQNRNLRVTETLERTLSYLNFSTVLSMILAGVAISMASLRYCQRHLKQVALLRCFGASQYQVMQLYIASIGLLGIVACILGAVIGYAFQPILIKWLGGLLPRVEPQFTLRPLLLSMVTGMMILFCFSIGTIWQLRKVSAITLFRQYQIMWENTLILTYGMALFLLTGLAYIYTDSLKVTLSVLTGCLGFIGAALIGLWLLFAGPIKTKARISLSWRFGFTNIAHNLNDSAVQVIGIGLALTAMLSLTLLKNHLLSDWQQQLPEQTANYFVINVAPEQTTFLNQVLAANQVKSASFYPMVRGRLVAINQESVNQRYGEDAKDINALQRELNLSWSKKLPDSNLIVDGTWDVTDPSQNWVSVDQGLAKSLGIKLGDFLLFRIGDIELSARISSFRQIDWNSFKPNFFMLFKPGLLNQLPQTMITSFYLPPEKQYVLLQINKQFPNVTVIDVANTINKIRAIFTSAGNAITFISLFALLIGLVIVTLAILAFSSTKLEETRVLKILGMRRKTLLWIRSSEAFLIGVYSGVLATGTAILINLYTAEAILKSQFSIPWSLFIVIPMTTALLTVVINLIIQRKQYQSRSPG</sequence>
<feature type="transmembrane region" description="Helical" evidence="6">
    <location>
        <begin position="392"/>
        <end position="411"/>
    </location>
</feature>
<keyword evidence="10" id="KW-1185">Reference proteome</keyword>
<feature type="transmembrane region" description="Helical" evidence="6">
    <location>
        <begin position="347"/>
        <end position="371"/>
    </location>
</feature>
<dbReference type="InterPro" id="IPR003838">
    <property type="entry name" value="ABC3_permease_C"/>
</dbReference>
<dbReference type="Proteomes" id="UP000502894">
    <property type="component" value="Chromosome"/>
</dbReference>
<dbReference type="PANTHER" id="PTHR30287:SF1">
    <property type="entry name" value="INNER MEMBRANE PROTEIN"/>
    <property type="match status" value="1"/>
</dbReference>
<feature type="transmembrane region" description="Helical" evidence="6">
    <location>
        <begin position="302"/>
        <end position="327"/>
    </location>
</feature>
<evidence type="ECO:0000259" key="8">
    <source>
        <dbReference type="Pfam" id="PF12704"/>
    </source>
</evidence>
<keyword evidence="2" id="KW-1003">Cell membrane</keyword>
<evidence type="ECO:0000256" key="3">
    <source>
        <dbReference type="ARBA" id="ARBA00022692"/>
    </source>
</evidence>
<keyword evidence="4 6" id="KW-1133">Transmembrane helix</keyword>
<feature type="transmembrane region" description="Helical" evidence="6">
    <location>
        <begin position="750"/>
        <end position="778"/>
    </location>
</feature>
<proteinExistence type="predicted"/>
<feature type="domain" description="ABC3 transporter permease C-terminal" evidence="7">
    <location>
        <begin position="260"/>
        <end position="377"/>
    </location>
</feature>
<dbReference type="EMBL" id="AP022839">
    <property type="protein sequence ID" value="BCA96894.1"/>
    <property type="molecule type" value="Genomic_DNA"/>
</dbReference>
<protein>
    <submittedName>
        <fullName evidence="9">Permease</fullName>
    </submittedName>
</protein>
<evidence type="ECO:0000256" key="5">
    <source>
        <dbReference type="ARBA" id="ARBA00023136"/>
    </source>
</evidence>
<dbReference type="AlphaFoldDB" id="A0A6F8T886"/>
<gene>
    <name evidence="9" type="ORF">TUM19329_32550</name>
</gene>
<dbReference type="InterPro" id="IPR025857">
    <property type="entry name" value="MacB_PCD"/>
</dbReference>
<feature type="domain" description="MacB-like periplasmic core" evidence="8">
    <location>
        <begin position="24"/>
        <end position="197"/>
    </location>
</feature>
<feature type="domain" description="ABC3 transporter permease C-terminal" evidence="7">
    <location>
        <begin position="708"/>
        <end position="809"/>
    </location>
</feature>
<evidence type="ECO:0000313" key="10">
    <source>
        <dbReference type="Proteomes" id="UP000502894"/>
    </source>
</evidence>
<organism evidence="9 10">
    <name type="scientific">Legionella antarctica</name>
    <dbReference type="NCBI Taxonomy" id="2708020"/>
    <lineage>
        <taxon>Bacteria</taxon>
        <taxon>Pseudomonadati</taxon>
        <taxon>Pseudomonadota</taxon>
        <taxon>Gammaproteobacteria</taxon>
        <taxon>Legionellales</taxon>
        <taxon>Legionellaceae</taxon>
        <taxon>Legionella</taxon>
    </lineage>
</organism>
<evidence type="ECO:0000313" key="9">
    <source>
        <dbReference type="EMBL" id="BCA96894.1"/>
    </source>
</evidence>
<evidence type="ECO:0000256" key="6">
    <source>
        <dbReference type="SAM" id="Phobius"/>
    </source>
</evidence>
<feature type="transmembrane region" description="Helical" evidence="6">
    <location>
        <begin position="790"/>
        <end position="813"/>
    </location>
</feature>
<name>A0A6F8T886_9GAMM</name>
<evidence type="ECO:0000256" key="1">
    <source>
        <dbReference type="ARBA" id="ARBA00004651"/>
    </source>
</evidence>
<dbReference type="KEGG" id="lant:TUM19329_32550"/>
<keyword evidence="5 6" id="KW-0472">Membrane</keyword>
<dbReference type="InterPro" id="IPR038766">
    <property type="entry name" value="Membrane_comp_ABC_pdt"/>
</dbReference>
<evidence type="ECO:0000256" key="4">
    <source>
        <dbReference type="ARBA" id="ARBA00022989"/>
    </source>
</evidence>
<accession>A0A6F8T886</accession>
<feature type="transmembrane region" description="Helical" evidence="6">
    <location>
        <begin position="257"/>
        <end position="281"/>
    </location>
</feature>
<dbReference type="Pfam" id="PF12704">
    <property type="entry name" value="MacB_PCD"/>
    <property type="match status" value="1"/>
</dbReference>
<feature type="transmembrane region" description="Helical" evidence="6">
    <location>
        <begin position="417"/>
        <end position="440"/>
    </location>
</feature>
<keyword evidence="3 6" id="KW-0812">Transmembrane</keyword>
<evidence type="ECO:0000259" key="7">
    <source>
        <dbReference type="Pfam" id="PF02687"/>
    </source>
</evidence>